<dbReference type="EMBL" id="MU154624">
    <property type="protein sequence ID" value="KAF9491213.1"/>
    <property type="molecule type" value="Genomic_DNA"/>
</dbReference>
<dbReference type="Proteomes" id="UP000807025">
    <property type="component" value="Unassembled WGS sequence"/>
</dbReference>
<gene>
    <name evidence="1" type="ORF">BDN71DRAFT_1510580</name>
</gene>
<proteinExistence type="predicted"/>
<dbReference type="AlphaFoldDB" id="A0A9P6DCX3"/>
<evidence type="ECO:0000313" key="1">
    <source>
        <dbReference type="EMBL" id="KAF9491213.1"/>
    </source>
</evidence>
<comment type="caution">
    <text evidence="1">The sequence shown here is derived from an EMBL/GenBank/DDBJ whole genome shotgun (WGS) entry which is preliminary data.</text>
</comment>
<organism evidence="1 2">
    <name type="scientific">Pleurotus eryngii</name>
    <name type="common">Boletus of the steppes</name>
    <dbReference type="NCBI Taxonomy" id="5323"/>
    <lineage>
        <taxon>Eukaryota</taxon>
        <taxon>Fungi</taxon>
        <taxon>Dikarya</taxon>
        <taxon>Basidiomycota</taxon>
        <taxon>Agaricomycotina</taxon>
        <taxon>Agaricomycetes</taxon>
        <taxon>Agaricomycetidae</taxon>
        <taxon>Agaricales</taxon>
        <taxon>Pleurotineae</taxon>
        <taxon>Pleurotaceae</taxon>
        <taxon>Pleurotus</taxon>
    </lineage>
</organism>
<accession>A0A9P6DCX3</accession>
<evidence type="ECO:0000313" key="2">
    <source>
        <dbReference type="Proteomes" id="UP000807025"/>
    </source>
</evidence>
<reference evidence="1" key="1">
    <citation type="submission" date="2020-11" db="EMBL/GenBank/DDBJ databases">
        <authorList>
            <consortium name="DOE Joint Genome Institute"/>
            <person name="Ahrendt S."/>
            <person name="Riley R."/>
            <person name="Andreopoulos W."/>
            <person name="Labutti K."/>
            <person name="Pangilinan J."/>
            <person name="Ruiz-Duenas F.J."/>
            <person name="Barrasa J.M."/>
            <person name="Sanchez-Garcia M."/>
            <person name="Camarero S."/>
            <person name="Miyauchi S."/>
            <person name="Serrano A."/>
            <person name="Linde D."/>
            <person name="Babiker R."/>
            <person name="Drula E."/>
            <person name="Ayuso-Fernandez I."/>
            <person name="Pacheco R."/>
            <person name="Padilla G."/>
            <person name="Ferreira P."/>
            <person name="Barriuso J."/>
            <person name="Kellner H."/>
            <person name="Castanera R."/>
            <person name="Alfaro M."/>
            <person name="Ramirez L."/>
            <person name="Pisabarro A.G."/>
            <person name="Kuo A."/>
            <person name="Tritt A."/>
            <person name="Lipzen A."/>
            <person name="He G."/>
            <person name="Yan M."/>
            <person name="Ng V."/>
            <person name="Cullen D."/>
            <person name="Martin F."/>
            <person name="Rosso M.-N."/>
            <person name="Henrissat B."/>
            <person name="Hibbett D."/>
            <person name="Martinez A.T."/>
            <person name="Grigoriev I.V."/>
        </authorList>
    </citation>
    <scope>NUCLEOTIDE SEQUENCE</scope>
    <source>
        <strain evidence="1">ATCC 90797</strain>
    </source>
</reference>
<name>A0A9P6DCX3_PLEER</name>
<sequence>MKPPSLAPRTRFESAGIDIATSRALRDTAARSADHESPIYLYRPSAGKDHESSVKRSFCMEENEHQDDGHVPPSCPVNRKGFTPFYLAAPPINPVIDLFHNTLSYPCSGHPMLPNTNTHNRSIAISCIVEVASRARFWLTSDKLPYLYRLWRAVQRPVFVGVVRLKLRPTTVPHHEQIAFRRWTMADVKERANLPATTRVNASCSRIKEPEWIIINISTSTPLAQPKSQKAIVIGINDQESPHTTLRALEWGVSSSPTARLRTHPTGLIGIGDMAHSILHFLATSNSHQRVTPAYFDLTWTGMYYVDVPASLALEDRPFVDQETQTFGGH</sequence>
<protein>
    <submittedName>
        <fullName evidence="1">Uncharacterized protein</fullName>
    </submittedName>
</protein>
<keyword evidence="2" id="KW-1185">Reference proteome</keyword>